<keyword evidence="1" id="KW-0472">Membrane</keyword>
<keyword evidence="3" id="KW-1185">Reference proteome</keyword>
<proteinExistence type="predicted"/>
<protein>
    <submittedName>
        <fullName evidence="2">DUF378 domain-containing protein</fullName>
    </submittedName>
</protein>
<dbReference type="AlphaFoldDB" id="A0A1J8PIS8"/>
<organism evidence="2 3">
    <name type="scientific">Candidatus Rickettsiella isopodorum</name>
    <dbReference type="NCBI Taxonomy" id="1225476"/>
    <lineage>
        <taxon>Bacteria</taxon>
        <taxon>Pseudomonadati</taxon>
        <taxon>Pseudomonadota</taxon>
        <taxon>Gammaproteobacteria</taxon>
        <taxon>Legionellales</taxon>
        <taxon>Coxiellaceae</taxon>
        <taxon>Rickettsiella</taxon>
    </lineage>
</organism>
<comment type="caution">
    <text evidence="2">The sequence shown here is derived from an EMBL/GenBank/DDBJ whole genome shotgun (WGS) entry which is preliminary data.</text>
</comment>
<dbReference type="PANTHER" id="PTHR37304:SF1">
    <property type="entry name" value="MEMBRANE PROTEIN"/>
    <property type="match status" value="1"/>
</dbReference>
<gene>
    <name evidence="2" type="ORF">A1D18_02695</name>
</gene>
<evidence type="ECO:0000313" key="2">
    <source>
        <dbReference type="EMBL" id="OIZ95029.1"/>
    </source>
</evidence>
<dbReference type="InterPro" id="IPR007211">
    <property type="entry name" value="DUF378"/>
</dbReference>
<dbReference type="Pfam" id="PF04070">
    <property type="entry name" value="DUF378"/>
    <property type="match status" value="1"/>
</dbReference>
<dbReference type="OrthoDB" id="9812136at2"/>
<evidence type="ECO:0000313" key="3">
    <source>
        <dbReference type="Proteomes" id="UP000183924"/>
    </source>
</evidence>
<sequence>MFKSPSVLDWIALVILFIGGLNWGLVGLFHFDLITGIFGDYSPIARIIYIIVGLSAIYVLVRAISCCKNHVSVP</sequence>
<evidence type="ECO:0000256" key="1">
    <source>
        <dbReference type="SAM" id="Phobius"/>
    </source>
</evidence>
<dbReference type="PANTHER" id="PTHR37304">
    <property type="entry name" value="MEMBRANE PROTEIN-RELATED"/>
    <property type="match status" value="1"/>
</dbReference>
<name>A0A1J8PIS8_9COXI</name>
<dbReference type="RefSeq" id="WP_071662291.1">
    <property type="nucleotide sequence ID" value="NZ_LUKY01000032.1"/>
</dbReference>
<keyword evidence="1" id="KW-1133">Transmembrane helix</keyword>
<dbReference type="Proteomes" id="UP000183924">
    <property type="component" value="Unassembled WGS sequence"/>
</dbReference>
<accession>A0A1J8PIS8</accession>
<feature type="transmembrane region" description="Helical" evidence="1">
    <location>
        <begin position="43"/>
        <end position="61"/>
    </location>
</feature>
<keyword evidence="1" id="KW-0812">Transmembrane</keyword>
<reference evidence="2 3" key="1">
    <citation type="submission" date="2016-03" db="EMBL/GenBank/DDBJ databases">
        <title>Comparative genomics of Rickettsiella.</title>
        <authorList>
            <person name="Chandler C."/>
            <person name="Wang Y."/>
        </authorList>
    </citation>
    <scope>NUCLEOTIDE SEQUENCE [LARGE SCALE GENOMIC DNA]</scope>
    <source>
        <strain evidence="2 3">RCFS May 2013</strain>
    </source>
</reference>
<feature type="transmembrane region" description="Helical" evidence="1">
    <location>
        <begin position="7"/>
        <end position="31"/>
    </location>
</feature>
<dbReference type="EMBL" id="LUKY01000032">
    <property type="protein sequence ID" value="OIZ95029.1"/>
    <property type="molecule type" value="Genomic_DNA"/>
</dbReference>